<dbReference type="RefSeq" id="WP_152769380.1">
    <property type="nucleotide sequence ID" value="NZ_VJZC01000004.1"/>
</dbReference>
<sequence length="454" mass="48370">MTERKGLSRRAVAAGVTGPGNAAAASRGPYATHGSGRAASVSYEPVPVGRGGGPSGTDRVHVLKVGPREARTVLVLVPGGFGAAGDFRLLARDLVEAVPEVQVWAFDRREENLVDRAGFDAPDPAAYYLDGRYRSQDPAASRYVAGWGLGVAVEDLRAVVRTARQGGRRRVVLGGHSWGATTALAYAAWDFRGDPGCRDLAGLALIDGGVLGAFGGGRPNSPEDVRKRLAAIDGGAVFDMSMAAVKLGDRAESTQIWYQLAGWYAHTDPEGRSVLQPRLPDFLRTPYPITNAALLGTLVDQGFGWPNDISVHSGHLAGTGDVRDWVDDGITPISRVAAAYAGPRPTVWEWYWPARLSLDLDVTDSYTDNELARSLGLALRHTAELNVPLYAFETSAYGGAALAAAREVVAGSRIPYGVYDSDESMNHLDPLFATTAHNSATRTLAAFLTRFRGE</sequence>
<accession>A0A5N8X8T1</accession>
<comment type="caution">
    <text evidence="2">The sequence shown here is derived from an EMBL/GenBank/DDBJ whole genome shotgun (WGS) entry which is preliminary data.</text>
</comment>
<dbReference type="SUPFAM" id="SSF53474">
    <property type="entry name" value="alpha/beta-Hydrolases"/>
    <property type="match status" value="1"/>
</dbReference>
<keyword evidence="3" id="KW-1185">Reference proteome</keyword>
<gene>
    <name evidence="2" type="ORF">FNH08_01440</name>
</gene>
<evidence type="ECO:0000313" key="3">
    <source>
        <dbReference type="Proteomes" id="UP000400924"/>
    </source>
</evidence>
<proteinExistence type="predicted"/>
<dbReference type="GO" id="GO:0016787">
    <property type="term" value="F:hydrolase activity"/>
    <property type="evidence" value="ECO:0007669"/>
    <property type="project" value="UniProtKB-KW"/>
</dbReference>
<feature type="region of interest" description="Disordered" evidence="1">
    <location>
        <begin position="1"/>
        <end position="33"/>
    </location>
</feature>
<dbReference type="Proteomes" id="UP000400924">
    <property type="component" value="Unassembled WGS sequence"/>
</dbReference>
<dbReference type="EMBL" id="VJZC01000004">
    <property type="protein sequence ID" value="MPY55901.1"/>
    <property type="molecule type" value="Genomic_DNA"/>
</dbReference>
<dbReference type="InterPro" id="IPR029058">
    <property type="entry name" value="AB_hydrolase_fold"/>
</dbReference>
<keyword evidence="2" id="KW-0378">Hydrolase</keyword>
<protein>
    <submittedName>
        <fullName evidence="2">Alpha/beta hydrolase</fullName>
    </submittedName>
</protein>
<dbReference type="AlphaFoldDB" id="A0A5N8X8T1"/>
<evidence type="ECO:0000256" key="1">
    <source>
        <dbReference type="SAM" id="MobiDB-lite"/>
    </source>
</evidence>
<organism evidence="2 3">
    <name type="scientific">Streptomyces spongiae</name>
    <dbReference type="NCBI Taxonomy" id="565072"/>
    <lineage>
        <taxon>Bacteria</taxon>
        <taxon>Bacillati</taxon>
        <taxon>Actinomycetota</taxon>
        <taxon>Actinomycetes</taxon>
        <taxon>Kitasatosporales</taxon>
        <taxon>Streptomycetaceae</taxon>
        <taxon>Streptomyces</taxon>
    </lineage>
</organism>
<dbReference type="OrthoDB" id="24310at2"/>
<dbReference type="Gene3D" id="3.40.50.1820">
    <property type="entry name" value="alpha/beta hydrolase"/>
    <property type="match status" value="1"/>
</dbReference>
<name>A0A5N8X8T1_9ACTN</name>
<evidence type="ECO:0000313" key="2">
    <source>
        <dbReference type="EMBL" id="MPY55901.1"/>
    </source>
</evidence>
<reference evidence="2 3" key="1">
    <citation type="submission" date="2019-07" db="EMBL/GenBank/DDBJ databases">
        <title>New species of Amycolatopsis and Streptomyces.</title>
        <authorList>
            <person name="Duangmal K."/>
            <person name="Teo W.F.A."/>
            <person name="Lipun K."/>
        </authorList>
    </citation>
    <scope>NUCLEOTIDE SEQUENCE [LARGE SCALE GENOMIC DNA]</scope>
    <source>
        <strain evidence="2 3">NBRC 106415</strain>
    </source>
</reference>